<gene>
    <name evidence="2" type="ORF">GS601_18280</name>
</gene>
<feature type="region of interest" description="Disordered" evidence="1">
    <location>
        <begin position="45"/>
        <end position="78"/>
    </location>
</feature>
<dbReference type="AlphaFoldDB" id="A0A8J7ZA76"/>
<feature type="compositionally biased region" description="Low complexity" evidence="1">
    <location>
        <begin position="21"/>
        <end position="32"/>
    </location>
</feature>
<keyword evidence="3" id="KW-1185">Reference proteome</keyword>
<name>A0A8J7ZA76_9CYAN</name>
<feature type="region of interest" description="Disordered" evidence="1">
    <location>
        <begin position="20"/>
        <end position="39"/>
    </location>
</feature>
<protein>
    <submittedName>
        <fullName evidence="2">Uncharacterized protein</fullName>
    </submittedName>
</protein>
<evidence type="ECO:0000313" key="2">
    <source>
        <dbReference type="EMBL" id="NDJ19213.1"/>
    </source>
</evidence>
<dbReference type="RefSeq" id="WP_162424740.1">
    <property type="nucleotide sequence ID" value="NZ_WVIE01000026.1"/>
</dbReference>
<comment type="caution">
    <text evidence="2">The sequence shown here is derived from an EMBL/GenBank/DDBJ whole genome shotgun (WGS) entry which is preliminary data.</text>
</comment>
<evidence type="ECO:0000256" key="1">
    <source>
        <dbReference type="SAM" id="MobiDB-lite"/>
    </source>
</evidence>
<evidence type="ECO:0000313" key="3">
    <source>
        <dbReference type="Proteomes" id="UP000646053"/>
    </source>
</evidence>
<dbReference type="EMBL" id="WVIE01000026">
    <property type="protein sequence ID" value="NDJ19213.1"/>
    <property type="molecule type" value="Genomic_DNA"/>
</dbReference>
<reference evidence="2" key="1">
    <citation type="submission" date="2019-12" db="EMBL/GenBank/DDBJ databases">
        <title>High-Quality draft genome sequences of three cyanobacteria isolated from the limestone walls of the Old Cathedral of Coimbra.</title>
        <authorList>
            <person name="Tiago I."/>
            <person name="Soares F."/>
            <person name="Portugal A."/>
        </authorList>
    </citation>
    <scope>NUCLEOTIDE SEQUENCE</scope>
    <source>
        <strain evidence="2">A</strain>
    </source>
</reference>
<organism evidence="2 3">
    <name type="scientific">Myxacorys almedinensis A</name>
    <dbReference type="NCBI Taxonomy" id="2690445"/>
    <lineage>
        <taxon>Bacteria</taxon>
        <taxon>Bacillati</taxon>
        <taxon>Cyanobacteriota</taxon>
        <taxon>Cyanophyceae</taxon>
        <taxon>Leptolyngbyales</taxon>
        <taxon>Leptolyngbyaceae</taxon>
        <taxon>Myxacorys</taxon>
        <taxon>Myxacorys almedinensis</taxon>
    </lineage>
</organism>
<dbReference type="Proteomes" id="UP000646053">
    <property type="component" value="Unassembled WGS sequence"/>
</dbReference>
<accession>A0A8J7ZA76</accession>
<sequence>MADVVQWLNEIQDLKRQLQKAQQAEASAHASADNWRKRYEIEAHQRRAEAESAVQPLVAAQPATSPLPPETSAKPTSDGIVDALRSDIEQKIEHLDTVAALKATLIEIWAERDRLADDFKTEQLSHAQTRKDLSMALGDAVEMLAKLNPQD</sequence>
<proteinExistence type="predicted"/>